<dbReference type="InterPro" id="IPR032675">
    <property type="entry name" value="LRR_dom_sf"/>
</dbReference>
<dbReference type="PANTHER" id="PTHR48051">
    <property type="match status" value="1"/>
</dbReference>
<proteinExistence type="predicted"/>
<dbReference type="FunFam" id="3.80.10.10:FF:000265">
    <property type="entry name" value="Leucine-rich repeat-containing protein 40"/>
    <property type="match status" value="1"/>
</dbReference>
<evidence type="ECO:0000256" key="1">
    <source>
        <dbReference type="ARBA" id="ARBA00022614"/>
    </source>
</evidence>
<dbReference type="InterPro" id="IPR001611">
    <property type="entry name" value="Leu-rich_rpt"/>
</dbReference>
<evidence type="ECO:0000256" key="4">
    <source>
        <dbReference type="SAM" id="MobiDB-lite"/>
    </source>
</evidence>
<evidence type="ECO:0000313" key="6">
    <source>
        <dbReference type="Proteomes" id="UP000694429"/>
    </source>
</evidence>
<feature type="region of interest" description="Disordered" evidence="4">
    <location>
        <begin position="63"/>
        <end position="90"/>
    </location>
</feature>
<keyword evidence="1" id="KW-0433">Leucine-rich repeat</keyword>
<name>A0A8C0NEV2_CANLF</name>
<dbReference type="FunFam" id="3.80.10.10:FF:000193">
    <property type="entry name" value="Leucine-rich repeat-containing protein 40"/>
    <property type="match status" value="1"/>
</dbReference>
<protein>
    <recommendedName>
        <fullName evidence="3">Leucine-rich repeat-containing protein 40</fullName>
    </recommendedName>
</protein>
<dbReference type="SMART" id="SM00365">
    <property type="entry name" value="LRR_SD22"/>
    <property type="match status" value="6"/>
</dbReference>
<dbReference type="InterPro" id="IPR003591">
    <property type="entry name" value="Leu-rich_rpt_typical-subtyp"/>
</dbReference>
<dbReference type="AlphaFoldDB" id="A0A8C0NEV2"/>
<dbReference type="InterPro" id="IPR050216">
    <property type="entry name" value="LRR_domain-containing"/>
</dbReference>
<dbReference type="PANTHER" id="PTHR48051:SF1">
    <property type="entry name" value="RAS SUPPRESSOR PROTEIN 1"/>
    <property type="match status" value="1"/>
</dbReference>
<accession>A0A8C0NEV2</accession>
<evidence type="ECO:0000256" key="3">
    <source>
        <dbReference type="ARBA" id="ARBA00071450"/>
    </source>
</evidence>
<gene>
    <name evidence="5" type="primary">LRRC40</name>
</gene>
<reference evidence="5" key="1">
    <citation type="submission" date="2019-03" db="EMBL/GenBank/DDBJ databases">
        <authorList>
            <person name="Warren W.C."/>
            <person name="Johnson G.S."/>
        </authorList>
    </citation>
    <scope>NUCLEOTIDE SEQUENCE [LARGE SCALE GENOMIC DNA]</scope>
    <source>
        <strain evidence="5">Basenji</strain>
    </source>
</reference>
<organism evidence="5 6">
    <name type="scientific">Canis lupus familiaris</name>
    <name type="common">Dog</name>
    <name type="synonym">Canis familiaris</name>
    <dbReference type="NCBI Taxonomy" id="9615"/>
    <lineage>
        <taxon>Eukaryota</taxon>
        <taxon>Metazoa</taxon>
        <taxon>Chordata</taxon>
        <taxon>Craniata</taxon>
        <taxon>Vertebrata</taxon>
        <taxon>Euteleostomi</taxon>
        <taxon>Mammalia</taxon>
        <taxon>Eutheria</taxon>
        <taxon>Laurasiatheria</taxon>
        <taxon>Carnivora</taxon>
        <taxon>Caniformia</taxon>
        <taxon>Canidae</taxon>
        <taxon>Canis</taxon>
    </lineage>
</organism>
<reference evidence="5" key="2">
    <citation type="submission" date="2025-08" db="UniProtKB">
        <authorList>
            <consortium name="Ensembl"/>
        </authorList>
    </citation>
    <scope>IDENTIFICATION</scope>
</reference>
<dbReference type="Gene3D" id="3.80.10.10">
    <property type="entry name" value="Ribonuclease Inhibitor"/>
    <property type="match status" value="4"/>
</dbReference>
<dbReference type="Ensembl" id="ENSCAFT00030029543.1">
    <property type="protein sequence ID" value="ENSCAFP00030025744.1"/>
    <property type="gene ID" value="ENSCAFG00030016051.1"/>
</dbReference>
<dbReference type="FunFam" id="3.80.10.10:FF:000116">
    <property type="entry name" value="Leucine-rich repeat-containing protein 40"/>
    <property type="match status" value="1"/>
</dbReference>
<keyword evidence="2" id="KW-0677">Repeat</keyword>
<dbReference type="SUPFAM" id="SSF52047">
    <property type="entry name" value="RNI-like"/>
    <property type="match status" value="1"/>
</dbReference>
<dbReference type="Pfam" id="PF13855">
    <property type="entry name" value="LRR_8"/>
    <property type="match status" value="4"/>
</dbReference>
<dbReference type="PROSITE" id="PS51450">
    <property type="entry name" value="LRR"/>
    <property type="match status" value="10"/>
</dbReference>
<dbReference type="SMART" id="SM00364">
    <property type="entry name" value="LRR_BAC"/>
    <property type="match status" value="12"/>
</dbReference>
<dbReference type="SUPFAM" id="SSF52058">
    <property type="entry name" value="L domain-like"/>
    <property type="match status" value="1"/>
</dbReference>
<dbReference type="Proteomes" id="UP000694429">
    <property type="component" value="Chromosome 6"/>
</dbReference>
<evidence type="ECO:0000313" key="5">
    <source>
        <dbReference type="Ensembl" id="ENSCAFP00030025744.1"/>
    </source>
</evidence>
<sequence length="703" mass="79557">MTNITIRSFITICNSELCTPRSEMNKYSVEVARGMTLMHVYRRAPRGRRRQREGLLYAAARAPAVTTSGPRRRQRRPPRTAGGACVTRHGRGCACRPEPRNMSRPRGVAGRDPRAGFRAERTDAGASVPQGLLKAARRSGQLNLSGRGLREVPQCVWRINVDVPEEANQNLSFSAAERWWEQTDLTKLILSSNQLQSLTDDLRLLPALTVLDIHDNQLTSLPSAIRELENLQKLNVSHNKLQILPEEITNLRNLKGLYLQHNELTRIPEGFEQLFNLEDLDISNNRLTTVPASFSSLSSLVRLNISSNQLKSLPVEISGMKRLKHLDCNSNLLETVPPELANMESLELLYLRRNKLRFLPEFPSCRLLKELHVGENQIEILGPEHLKHLNSILVLDLRDNKLRSVPDEITLLQSLERLDLSNNDISSLPCSLGKLPLKFLALEGNPLRTIRREIINKGTQEVLKYLRSKIKDDGPNQSDSVVETAMTLPSESRVNVHAIITLKILDYSDKQTTLIPDEVFDAVKSNIITSVNFSKNQLCEIPKRIVELKEMVSDVNLSFNKLSFISLELCMLQKLTFLDLRNNFLNSLPEEMESLIRLQTINLSFNRFKILPDVLYHIPTLETILISNNQVGSVDPQKMKAMENLITLDLQNNDLLQIPPELGNCVNLRTLLLDGNPFRVPRAAILMKGTAAILEYLRDRIPT</sequence>
<dbReference type="PRINTS" id="PR00019">
    <property type="entry name" value="LEURICHRPT"/>
</dbReference>
<dbReference type="SMART" id="SM00369">
    <property type="entry name" value="LRR_TYP"/>
    <property type="match status" value="13"/>
</dbReference>
<dbReference type="FunFam" id="3.80.10.10:FF:000206">
    <property type="entry name" value="leucine-rich repeat-containing protein 40"/>
    <property type="match status" value="1"/>
</dbReference>
<evidence type="ECO:0000256" key="2">
    <source>
        <dbReference type="ARBA" id="ARBA00022737"/>
    </source>
</evidence>